<dbReference type="InterPro" id="IPR032494">
    <property type="entry name" value="Phage_TTP_N"/>
</dbReference>
<dbReference type="EMBL" id="SUNH01000006">
    <property type="protein sequence ID" value="TJZ86157.1"/>
    <property type="molecule type" value="Genomic_DNA"/>
</dbReference>
<name>A0A4U0QVJ2_9RHOB</name>
<dbReference type="AlphaFoldDB" id="A0A4U0QVJ2"/>
<evidence type="ECO:0000259" key="1">
    <source>
        <dbReference type="Pfam" id="PF16461"/>
    </source>
</evidence>
<dbReference type="Pfam" id="PF16461">
    <property type="entry name" value="Phage_TTP_12"/>
    <property type="match status" value="1"/>
</dbReference>
<proteinExistence type="predicted"/>
<evidence type="ECO:0000313" key="2">
    <source>
        <dbReference type="EMBL" id="TJZ86157.1"/>
    </source>
</evidence>
<evidence type="ECO:0000313" key="3">
    <source>
        <dbReference type="Proteomes" id="UP000306223"/>
    </source>
</evidence>
<keyword evidence="3" id="KW-1185">Reference proteome</keyword>
<comment type="caution">
    <text evidence="2">The sequence shown here is derived from an EMBL/GenBank/DDBJ whole genome shotgun (WGS) entry which is preliminary data.</text>
</comment>
<gene>
    <name evidence="2" type="ORF">FA740_04520</name>
</gene>
<sequence>MSGRIGYGSTVRVGLLGSGGTPNFFEIDLVGDLEAPDEEVDEHESTHMKSPGRRKQFIAGLIDSGELTVPMNYIPGSETHTKLTQIKATGEEVIIELTLGATGTPESFTGFLKGYGRSAPINGKMTASARFRLSSALPDAPAGG</sequence>
<dbReference type="Proteomes" id="UP000306223">
    <property type="component" value="Unassembled WGS sequence"/>
</dbReference>
<reference evidence="2 3" key="1">
    <citation type="submission" date="2019-04" db="EMBL/GenBank/DDBJ databases">
        <authorList>
            <person name="Li J."/>
        </authorList>
    </citation>
    <scope>NUCLEOTIDE SEQUENCE [LARGE SCALE GENOMIC DNA]</scope>
    <source>
        <strain evidence="2 3">CCTCC AB2016182</strain>
    </source>
</reference>
<protein>
    <recommendedName>
        <fullName evidence="1">Lambda phage tail tube protein N-terminal domain-containing protein</fullName>
    </recommendedName>
</protein>
<accession>A0A4U0QVJ2</accession>
<dbReference type="RefSeq" id="WP_136855586.1">
    <property type="nucleotide sequence ID" value="NZ_SUNH01000006.1"/>
</dbReference>
<dbReference type="Gene3D" id="4.10.410.40">
    <property type="match status" value="1"/>
</dbReference>
<organism evidence="2 3">
    <name type="scientific">Paracoccus hibiscisoli</name>
    <dbReference type="NCBI Taxonomy" id="2023261"/>
    <lineage>
        <taxon>Bacteria</taxon>
        <taxon>Pseudomonadati</taxon>
        <taxon>Pseudomonadota</taxon>
        <taxon>Alphaproteobacteria</taxon>
        <taxon>Rhodobacterales</taxon>
        <taxon>Paracoccaceae</taxon>
        <taxon>Paracoccus</taxon>
    </lineage>
</organism>
<feature type="domain" description="Lambda phage tail tube protein N-terminal" evidence="1">
    <location>
        <begin position="23"/>
        <end position="130"/>
    </location>
</feature>
<dbReference type="OrthoDB" id="4206561at2"/>